<gene>
    <name evidence="3" type="ORF">ARMA_1739</name>
    <name evidence="4" type="ORF">SE16_08945</name>
</gene>
<dbReference type="EMBL" id="BBZA01000137">
    <property type="protein sequence ID" value="GAP63316.1"/>
    <property type="molecule type" value="Genomic_DNA"/>
</dbReference>
<dbReference type="SUPFAM" id="SSF51230">
    <property type="entry name" value="Single hybrid motif"/>
    <property type="match status" value="1"/>
</dbReference>
<evidence type="ECO:0000259" key="2">
    <source>
        <dbReference type="PROSITE" id="PS50968"/>
    </source>
</evidence>
<dbReference type="InterPro" id="IPR011053">
    <property type="entry name" value="Single_hybrid_motif"/>
</dbReference>
<reference evidence="5" key="3">
    <citation type="submission" date="2015-08" db="EMBL/GenBank/DDBJ databases">
        <title>Draft Genome Sequence of a Heterotrophic Facultative Anaerobic Bacterium Ardenticatena maritima Strain 110S.</title>
        <authorList>
            <person name="Kawaichi S."/>
            <person name="Yoshida T."/>
            <person name="Sako Y."/>
            <person name="Nakamura R."/>
        </authorList>
    </citation>
    <scope>NUCLEOTIDE SEQUENCE [LARGE SCALE GENOMIC DNA]</scope>
    <source>
        <strain evidence="5">110S</strain>
    </source>
</reference>
<dbReference type="InterPro" id="IPR001882">
    <property type="entry name" value="Biotin_BS"/>
</dbReference>
<sequence>MSTRYMTYVDGREEPVEIIIHVDGTVEVDGERVDVDLVHISDETIYSMLLANRSHEVFAEYEGEGEWILLVDGERHEVRVEDERMQRLRQFGGGTHGPVGDTSVDAPMPGLVVKVLVNVGDAVAENQPVVILEAMKMENELRAPVAGVVKTVRVQPGTAVNLGESLVVIGPPSEES</sequence>
<proteinExistence type="predicted"/>
<keyword evidence="5" id="KW-1185">Reference proteome</keyword>
<protein>
    <recommendedName>
        <fullName evidence="2">Lipoyl-binding domain-containing protein</fullName>
    </recommendedName>
</protein>
<dbReference type="InParanoid" id="A0A0M8KA03"/>
<accession>A0A0M8KA03</accession>
<dbReference type="RefSeq" id="WP_054493170.1">
    <property type="nucleotide sequence ID" value="NZ_BBZA01000137.1"/>
</dbReference>
<dbReference type="Proteomes" id="UP000050502">
    <property type="component" value="Unassembled WGS sequence"/>
</dbReference>
<dbReference type="EMBL" id="LGKN01000005">
    <property type="protein sequence ID" value="KPL87713.1"/>
    <property type="molecule type" value="Genomic_DNA"/>
</dbReference>
<dbReference type="InterPro" id="IPR000089">
    <property type="entry name" value="Biotin_lipoyl"/>
</dbReference>
<dbReference type="OrthoDB" id="3730619at2"/>
<dbReference type="FunFam" id="2.40.50.100:FF:000003">
    <property type="entry name" value="Acetyl-CoA carboxylase biotin carboxyl carrier protein"/>
    <property type="match status" value="1"/>
</dbReference>
<dbReference type="InterPro" id="IPR050709">
    <property type="entry name" value="Biotin_Carboxyl_Carrier/Decarb"/>
</dbReference>
<keyword evidence="1" id="KW-0092">Biotin</keyword>
<dbReference type="PANTHER" id="PTHR45266:SF3">
    <property type="entry name" value="OXALOACETATE DECARBOXYLASE ALPHA CHAIN"/>
    <property type="match status" value="1"/>
</dbReference>
<evidence type="ECO:0000256" key="1">
    <source>
        <dbReference type="ARBA" id="ARBA00023267"/>
    </source>
</evidence>
<name>A0A0M8KA03_9CHLR</name>
<evidence type="ECO:0000313" key="5">
    <source>
        <dbReference type="Proteomes" id="UP000037784"/>
    </source>
</evidence>
<dbReference type="Pfam" id="PF00364">
    <property type="entry name" value="Biotin_lipoyl"/>
    <property type="match status" value="1"/>
</dbReference>
<dbReference type="PANTHER" id="PTHR45266">
    <property type="entry name" value="OXALOACETATE DECARBOXYLASE ALPHA CHAIN"/>
    <property type="match status" value="1"/>
</dbReference>
<dbReference type="STRING" id="872965.SE16_08945"/>
<dbReference type="Gene3D" id="2.40.50.100">
    <property type="match status" value="1"/>
</dbReference>
<comment type="caution">
    <text evidence="3">The sequence shown here is derived from an EMBL/GenBank/DDBJ whole genome shotgun (WGS) entry which is preliminary data.</text>
</comment>
<evidence type="ECO:0000313" key="6">
    <source>
        <dbReference type="Proteomes" id="UP000050502"/>
    </source>
</evidence>
<dbReference type="PROSITE" id="PS50968">
    <property type="entry name" value="BIOTINYL_LIPOYL"/>
    <property type="match status" value="1"/>
</dbReference>
<dbReference type="AlphaFoldDB" id="A0A0M8KA03"/>
<organism evidence="3 5">
    <name type="scientific">Ardenticatena maritima</name>
    <dbReference type="NCBI Taxonomy" id="872965"/>
    <lineage>
        <taxon>Bacteria</taxon>
        <taxon>Bacillati</taxon>
        <taxon>Chloroflexota</taxon>
        <taxon>Ardenticatenia</taxon>
        <taxon>Ardenticatenales</taxon>
        <taxon>Ardenticatenaceae</taxon>
        <taxon>Ardenticatena</taxon>
    </lineage>
</organism>
<reference evidence="4 6" key="2">
    <citation type="submission" date="2015-07" db="EMBL/GenBank/DDBJ databases">
        <title>Whole genome sequence of Ardenticatena maritima DSM 23922.</title>
        <authorList>
            <person name="Hemp J."/>
            <person name="Ward L.M."/>
            <person name="Pace L.A."/>
            <person name="Fischer W.W."/>
        </authorList>
    </citation>
    <scope>NUCLEOTIDE SEQUENCE [LARGE SCALE GENOMIC DNA]</scope>
    <source>
        <strain evidence="4 6">110S</strain>
    </source>
</reference>
<dbReference type="CDD" id="cd06850">
    <property type="entry name" value="biotinyl_domain"/>
    <property type="match status" value="1"/>
</dbReference>
<evidence type="ECO:0000313" key="4">
    <source>
        <dbReference type="EMBL" id="KPL87713.1"/>
    </source>
</evidence>
<reference evidence="3 5" key="1">
    <citation type="journal article" date="2015" name="Genome Announc.">
        <title>Draft Genome Sequence of a Heterotrophic Facultative Anaerobic Thermophilic Bacterium, Ardenticatena maritima Strain 110ST.</title>
        <authorList>
            <person name="Kawaichi S."/>
            <person name="Yoshida T."/>
            <person name="Sako Y."/>
            <person name="Nakamura R."/>
        </authorList>
    </citation>
    <scope>NUCLEOTIDE SEQUENCE [LARGE SCALE GENOMIC DNA]</scope>
    <source>
        <strain evidence="3 5">110S</strain>
    </source>
</reference>
<dbReference type="Proteomes" id="UP000037784">
    <property type="component" value="Unassembled WGS sequence"/>
</dbReference>
<evidence type="ECO:0000313" key="3">
    <source>
        <dbReference type="EMBL" id="GAP63316.1"/>
    </source>
</evidence>
<dbReference type="PROSITE" id="PS00188">
    <property type="entry name" value="BIOTIN"/>
    <property type="match status" value="1"/>
</dbReference>
<feature type="domain" description="Lipoyl-binding" evidence="2">
    <location>
        <begin position="96"/>
        <end position="170"/>
    </location>
</feature>